<sequence>MFTEQLFEKVKPIWKSYLEHPFVKGIGDGTLDVDKFQFYMQQDYIYLIEYCRVFALGSAKASTLDTMSLFSELLHATLNGEMELHRQYAERLGISREELEHTKPSATMLAYTSYMLNKAYQGSEADVVACVLACAWSYNYIGLHLNEIEGAADHEFYGDWIRTYSSPEFTALAEKCKALINELAEGKSSQERQQLEDIVLYTSKFEYMFWEMAYTKKMWVTEEEHVMNV</sequence>
<keyword evidence="7 9" id="KW-0784">Thiamine biosynthesis</keyword>
<evidence type="ECO:0000256" key="5">
    <source>
        <dbReference type="ARBA" id="ARBA00012684"/>
    </source>
</evidence>
<comment type="subunit">
    <text evidence="4">Homotetramer.</text>
</comment>
<evidence type="ECO:0000256" key="4">
    <source>
        <dbReference type="ARBA" id="ARBA00011881"/>
    </source>
</evidence>
<name>A0A0A5HUR3_9BACI</name>
<dbReference type="OrthoDB" id="34166at2"/>
<dbReference type="InterPro" id="IPR004305">
    <property type="entry name" value="Thiaminase-2/PQQC"/>
</dbReference>
<organism evidence="11 12">
    <name type="scientific">Pontibacillus litoralis JSM 072002</name>
    <dbReference type="NCBI Taxonomy" id="1385512"/>
    <lineage>
        <taxon>Bacteria</taxon>
        <taxon>Bacillati</taxon>
        <taxon>Bacillota</taxon>
        <taxon>Bacilli</taxon>
        <taxon>Bacillales</taxon>
        <taxon>Bacillaceae</taxon>
        <taxon>Pontibacillus</taxon>
    </lineage>
</organism>
<comment type="catalytic activity">
    <reaction evidence="8 9">
        <text>thiamine + H2O = 5-(2-hydroxyethyl)-4-methylthiazole + 4-amino-5-hydroxymethyl-2-methylpyrimidine + H(+)</text>
        <dbReference type="Rhea" id="RHEA:17509"/>
        <dbReference type="ChEBI" id="CHEBI:15377"/>
        <dbReference type="ChEBI" id="CHEBI:15378"/>
        <dbReference type="ChEBI" id="CHEBI:16892"/>
        <dbReference type="ChEBI" id="CHEBI:17957"/>
        <dbReference type="ChEBI" id="CHEBI:18385"/>
        <dbReference type="EC" id="3.5.99.2"/>
    </reaction>
</comment>
<dbReference type="UniPathway" id="UPA00060"/>
<keyword evidence="12" id="KW-1185">Reference proteome</keyword>
<protein>
    <recommendedName>
        <fullName evidence="6 9">Aminopyrimidine aminohydrolase</fullName>
        <ecNumber evidence="5 9">3.5.99.2</ecNumber>
    </recommendedName>
</protein>
<dbReference type="RefSeq" id="WP_036833559.1">
    <property type="nucleotide sequence ID" value="NZ_AVPG01000007.1"/>
</dbReference>
<evidence type="ECO:0000256" key="2">
    <source>
        <dbReference type="ARBA" id="ARBA00004948"/>
    </source>
</evidence>
<evidence type="ECO:0000313" key="12">
    <source>
        <dbReference type="Proteomes" id="UP000030401"/>
    </source>
</evidence>
<dbReference type="SUPFAM" id="SSF48613">
    <property type="entry name" value="Heme oxygenase-like"/>
    <property type="match status" value="1"/>
</dbReference>
<dbReference type="InterPro" id="IPR016084">
    <property type="entry name" value="Haem_Oase-like_multi-hlx"/>
</dbReference>
<evidence type="ECO:0000256" key="9">
    <source>
        <dbReference type="RuleBase" id="RU363093"/>
    </source>
</evidence>
<dbReference type="GO" id="GO:0050334">
    <property type="term" value="F:thiaminase activity"/>
    <property type="evidence" value="ECO:0007669"/>
    <property type="project" value="UniProtKB-EC"/>
</dbReference>
<comment type="function">
    <text evidence="9">Catalyzes an amino-pyrimidine hydrolysis reaction at the C5' of the pyrimidine moiety of thiamine compounds, a reaction that is part of a thiamine salvage pathway.</text>
</comment>
<dbReference type="STRING" id="1385512.N784_15885"/>
<dbReference type="CDD" id="cd19366">
    <property type="entry name" value="TenA_C_BhTenA-like"/>
    <property type="match status" value="1"/>
</dbReference>
<dbReference type="GO" id="GO:0005829">
    <property type="term" value="C:cytosol"/>
    <property type="evidence" value="ECO:0007669"/>
    <property type="project" value="TreeGrafter"/>
</dbReference>
<gene>
    <name evidence="11" type="ORF">N784_15885</name>
</gene>
<dbReference type="Proteomes" id="UP000030401">
    <property type="component" value="Unassembled WGS sequence"/>
</dbReference>
<evidence type="ECO:0000256" key="8">
    <source>
        <dbReference type="ARBA" id="ARBA00048337"/>
    </source>
</evidence>
<comment type="catalytic activity">
    <reaction evidence="1 9">
        <text>4-amino-5-aminomethyl-2-methylpyrimidine + H2O = 4-amino-5-hydroxymethyl-2-methylpyrimidine + NH4(+)</text>
        <dbReference type="Rhea" id="RHEA:31799"/>
        <dbReference type="ChEBI" id="CHEBI:15377"/>
        <dbReference type="ChEBI" id="CHEBI:16892"/>
        <dbReference type="ChEBI" id="CHEBI:28938"/>
        <dbReference type="ChEBI" id="CHEBI:63416"/>
        <dbReference type="EC" id="3.5.99.2"/>
    </reaction>
</comment>
<feature type="domain" description="Thiaminase-2/PQQC" evidence="10">
    <location>
        <begin position="9"/>
        <end position="215"/>
    </location>
</feature>
<evidence type="ECO:0000313" key="11">
    <source>
        <dbReference type="EMBL" id="KGX87377.1"/>
    </source>
</evidence>
<dbReference type="InterPro" id="IPR050967">
    <property type="entry name" value="Thiamine_Salvage_TenA"/>
</dbReference>
<accession>A0A0A5HUR3</accession>
<evidence type="ECO:0000259" key="10">
    <source>
        <dbReference type="Pfam" id="PF03070"/>
    </source>
</evidence>
<comment type="caution">
    <text evidence="11">The sequence shown here is derived from an EMBL/GenBank/DDBJ whole genome shotgun (WGS) entry which is preliminary data.</text>
</comment>
<dbReference type="PANTHER" id="PTHR43198:SF2">
    <property type="entry name" value="SI:CH1073-67J19.1-RELATED"/>
    <property type="match status" value="1"/>
</dbReference>
<dbReference type="NCBIfam" id="TIGR04306">
    <property type="entry name" value="salvage_TenA"/>
    <property type="match status" value="1"/>
</dbReference>
<evidence type="ECO:0000256" key="7">
    <source>
        <dbReference type="ARBA" id="ARBA00022977"/>
    </source>
</evidence>
<dbReference type="Gene3D" id="1.20.910.10">
    <property type="entry name" value="Heme oxygenase-like"/>
    <property type="match status" value="1"/>
</dbReference>
<dbReference type="InterPro" id="IPR027574">
    <property type="entry name" value="Thiaminase_II"/>
</dbReference>
<comment type="pathway">
    <text evidence="2 9">Cofactor biosynthesis; thiamine diphosphate biosynthesis.</text>
</comment>
<evidence type="ECO:0000256" key="1">
    <source>
        <dbReference type="ARBA" id="ARBA00001881"/>
    </source>
</evidence>
<dbReference type="AlphaFoldDB" id="A0A0A5HUR3"/>
<dbReference type="PANTHER" id="PTHR43198">
    <property type="entry name" value="BIFUNCTIONAL TH2 PROTEIN"/>
    <property type="match status" value="1"/>
</dbReference>
<keyword evidence="9" id="KW-0378">Hydrolase</keyword>
<evidence type="ECO:0000256" key="6">
    <source>
        <dbReference type="ARBA" id="ARBA00013647"/>
    </source>
</evidence>
<evidence type="ECO:0000256" key="3">
    <source>
        <dbReference type="ARBA" id="ARBA00010264"/>
    </source>
</evidence>
<dbReference type="EMBL" id="AVPG01000007">
    <property type="protein sequence ID" value="KGX87377.1"/>
    <property type="molecule type" value="Genomic_DNA"/>
</dbReference>
<comment type="similarity">
    <text evidence="3 9">Belongs to the TenA family.</text>
</comment>
<dbReference type="GO" id="GO:0009228">
    <property type="term" value="P:thiamine biosynthetic process"/>
    <property type="evidence" value="ECO:0007669"/>
    <property type="project" value="UniProtKB-KW"/>
</dbReference>
<dbReference type="Pfam" id="PF03070">
    <property type="entry name" value="TENA_THI-4"/>
    <property type="match status" value="1"/>
</dbReference>
<proteinExistence type="inferred from homology"/>
<dbReference type="eggNOG" id="COG0819">
    <property type="taxonomic scope" value="Bacteria"/>
</dbReference>
<reference evidence="11 12" key="1">
    <citation type="submission" date="2013-08" db="EMBL/GenBank/DDBJ databases">
        <authorList>
            <person name="Huang J."/>
            <person name="Wang G."/>
        </authorList>
    </citation>
    <scope>NUCLEOTIDE SEQUENCE [LARGE SCALE GENOMIC DNA]</scope>
    <source>
        <strain evidence="11 12">JSM 072002</strain>
    </source>
</reference>
<dbReference type="EC" id="3.5.99.2" evidence="5 9"/>
<dbReference type="GO" id="GO:0009229">
    <property type="term" value="P:thiamine diphosphate biosynthetic process"/>
    <property type="evidence" value="ECO:0007669"/>
    <property type="project" value="UniProtKB-UniPathway"/>
</dbReference>